<dbReference type="Pfam" id="PF17027">
    <property type="entry name" value="Bromo_TP_like"/>
    <property type="match status" value="1"/>
</dbReference>
<accession>A0A0F9WEI8</accession>
<dbReference type="VEuPathDB" id="MicrosporidiaDB:G9O61_00g008910"/>
<dbReference type="Proteomes" id="UP000034350">
    <property type="component" value="Unassembled WGS sequence"/>
</dbReference>
<keyword evidence="1" id="KW-0648">Protein biosynthesis</keyword>
<gene>
    <name evidence="1" type="ORF">AAJ76_1200059217</name>
</gene>
<dbReference type="InterPro" id="IPR031498">
    <property type="entry name" value="Bromo_TP-like"/>
</dbReference>
<dbReference type="EMBL" id="JPQZ01000012">
    <property type="protein sequence ID" value="KKO75801.1"/>
    <property type="molecule type" value="Genomic_DNA"/>
</dbReference>
<dbReference type="VEuPathDB" id="MicrosporidiaDB:AAJ76_1200059217"/>
<sequence length="226" mass="26305">MKSNLNIKILKLCISEVCLQIGFERISEQSLNILSDLLKYYIIKISLQINKSVGSDAYFEGVTEFLLKTFLGEDSFLEKEMLVFLNLQNNLKGHLNDQGSNKSLLHCLKILPNDHLFTGVTRNNIYELGSEPRLKTNFVNDAIEKDEDFQFFLKNCKPKTFCEIKVDKCDYDLTNVIEENKKQKCEFNYEQMSIFTDFTCTEIFNDLDDLFADFSNFATQKIFKEL</sequence>
<dbReference type="GO" id="GO:0003743">
    <property type="term" value="F:translation initiation factor activity"/>
    <property type="evidence" value="ECO:0007669"/>
    <property type="project" value="UniProtKB-KW"/>
</dbReference>
<dbReference type="VEuPathDB" id="MicrosporidiaDB:NCER_100667"/>
<dbReference type="OrthoDB" id="2189721at2759"/>
<organism evidence="1 2">
    <name type="scientific">Vairimorpha ceranae</name>
    <dbReference type="NCBI Taxonomy" id="40302"/>
    <lineage>
        <taxon>Eukaryota</taxon>
        <taxon>Fungi</taxon>
        <taxon>Fungi incertae sedis</taxon>
        <taxon>Microsporidia</taxon>
        <taxon>Nosematidae</taxon>
        <taxon>Vairimorpha</taxon>
    </lineage>
</organism>
<dbReference type="InterPro" id="IPR009072">
    <property type="entry name" value="Histone-fold"/>
</dbReference>
<name>A0A0F9WEI8_9MICR</name>
<proteinExistence type="predicted"/>
<dbReference type="AlphaFoldDB" id="A0A0F9WEI8"/>
<comment type="caution">
    <text evidence="1">The sequence shown here is derived from an EMBL/GenBank/DDBJ whole genome shotgun (WGS) entry which is preliminary data.</text>
</comment>
<reference evidence="1 2" key="1">
    <citation type="journal article" date="2015" name="Environ. Microbiol.">
        <title>Genome analyses suggest the presence of polyploidy and recent human-driven expansions in eight global populations of the honeybee pathogen Nosema ceranae.</title>
        <authorList>
            <person name="Pelin A."/>
            <person name="Selman M."/>
            <person name="Aris-Brosou S."/>
            <person name="Farinelli L."/>
            <person name="Corradi N."/>
        </authorList>
    </citation>
    <scope>NUCLEOTIDE SEQUENCE [LARGE SCALE GENOMIC DNA]</scope>
    <source>
        <strain evidence="1 2">PA08 1199</strain>
    </source>
</reference>
<evidence type="ECO:0000313" key="1">
    <source>
        <dbReference type="EMBL" id="KKO75801.1"/>
    </source>
</evidence>
<dbReference type="GeneID" id="36318777"/>
<keyword evidence="1" id="KW-0396">Initiation factor</keyword>
<keyword evidence="2" id="KW-1185">Reference proteome</keyword>
<dbReference type="GO" id="GO:0046982">
    <property type="term" value="F:protein heterodimerization activity"/>
    <property type="evidence" value="ECO:0007669"/>
    <property type="project" value="InterPro"/>
</dbReference>
<dbReference type="RefSeq" id="XP_024331543.1">
    <property type="nucleotide sequence ID" value="XM_024473879.1"/>
</dbReference>
<evidence type="ECO:0000313" key="2">
    <source>
        <dbReference type="Proteomes" id="UP000034350"/>
    </source>
</evidence>
<protein>
    <submittedName>
        <fullName evidence="1">Transcription initiation factor brf1 subunit-like protein</fullName>
    </submittedName>
</protein>
<dbReference type="Gene3D" id="1.10.20.10">
    <property type="entry name" value="Histone, subunit A"/>
    <property type="match status" value="1"/>
</dbReference>